<keyword evidence="1" id="KW-0472">Membrane</keyword>
<sequence length="115" mass="12947">MFIPRSTVDLKRTGTYLGCIVVQAIANFCFTNLIVSEIALSEHNQHIFSFEFRNNPRPEIITFGISMLLTGLCSLCLLFITLRPVFTQIPGAGEAAMENQYQGRVEGWRFSTKTP</sequence>
<name>A0A8H3DCE7_9AGAM</name>
<keyword evidence="1" id="KW-0812">Transmembrane</keyword>
<protein>
    <submittedName>
        <fullName evidence="2">Uncharacterized protein</fullName>
    </submittedName>
</protein>
<evidence type="ECO:0000256" key="1">
    <source>
        <dbReference type="SAM" id="Phobius"/>
    </source>
</evidence>
<gene>
    <name evidence="2" type="ORF">RDB_LOCUS116696</name>
</gene>
<dbReference type="EMBL" id="CAJMWZ010006335">
    <property type="protein sequence ID" value="CAE6520214.1"/>
    <property type="molecule type" value="Genomic_DNA"/>
</dbReference>
<reference evidence="2" key="1">
    <citation type="submission" date="2021-01" db="EMBL/GenBank/DDBJ databases">
        <authorList>
            <person name="Kaushik A."/>
        </authorList>
    </citation>
    <scope>NUCLEOTIDE SEQUENCE</scope>
    <source>
        <strain evidence="2">Type strain: AG8-Rh-89/</strain>
    </source>
</reference>
<comment type="caution">
    <text evidence="2">The sequence shown here is derived from an EMBL/GenBank/DDBJ whole genome shotgun (WGS) entry which is preliminary data.</text>
</comment>
<feature type="transmembrane region" description="Helical" evidence="1">
    <location>
        <begin position="60"/>
        <end position="80"/>
    </location>
</feature>
<evidence type="ECO:0000313" key="3">
    <source>
        <dbReference type="Proteomes" id="UP000663850"/>
    </source>
</evidence>
<keyword evidence="1" id="KW-1133">Transmembrane helix</keyword>
<accession>A0A8H3DCE7</accession>
<dbReference type="Proteomes" id="UP000663850">
    <property type="component" value="Unassembled WGS sequence"/>
</dbReference>
<evidence type="ECO:0000313" key="2">
    <source>
        <dbReference type="EMBL" id="CAE6520214.1"/>
    </source>
</evidence>
<organism evidence="2 3">
    <name type="scientific">Rhizoctonia solani</name>
    <dbReference type="NCBI Taxonomy" id="456999"/>
    <lineage>
        <taxon>Eukaryota</taxon>
        <taxon>Fungi</taxon>
        <taxon>Dikarya</taxon>
        <taxon>Basidiomycota</taxon>
        <taxon>Agaricomycotina</taxon>
        <taxon>Agaricomycetes</taxon>
        <taxon>Cantharellales</taxon>
        <taxon>Ceratobasidiaceae</taxon>
        <taxon>Rhizoctonia</taxon>
    </lineage>
</organism>
<feature type="transmembrane region" description="Helical" evidence="1">
    <location>
        <begin position="15"/>
        <end position="40"/>
    </location>
</feature>
<proteinExistence type="predicted"/>
<dbReference type="AlphaFoldDB" id="A0A8H3DCE7"/>